<reference evidence="2" key="1">
    <citation type="submission" date="2020-02" db="EMBL/GenBank/DDBJ databases">
        <authorList>
            <person name="Meier V. D."/>
        </authorList>
    </citation>
    <scope>NUCLEOTIDE SEQUENCE</scope>
    <source>
        <strain evidence="2">AVDCRST_MAG35</strain>
    </source>
</reference>
<evidence type="ECO:0000313" key="2">
    <source>
        <dbReference type="EMBL" id="CAA9423615.1"/>
    </source>
</evidence>
<feature type="non-terminal residue" evidence="2">
    <location>
        <position position="94"/>
    </location>
</feature>
<protein>
    <submittedName>
        <fullName evidence="2">Uncharacterized protein</fullName>
    </submittedName>
</protein>
<gene>
    <name evidence="2" type="ORF">AVDCRST_MAG35-2149</name>
</gene>
<dbReference type="EMBL" id="CADCUY010000454">
    <property type="protein sequence ID" value="CAA9423615.1"/>
    <property type="molecule type" value="Genomic_DNA"/>
</dbReference>
<feature type="compositionally biased region" description="Basic residues" evidence="1">
    <location>
        <begin position="85"/>
        <end position="94"/>
    </location>
</feature>
<feature type="compositionally biased region" description="Basic and acidic residues" evidence="1">
    <location>
        <begin position="1"/>
        <end position="11"/>
    </location>
</feature>
<evidence type="ECO:0000256" key="1">
    <source>
        <dbReference type="SAM" id="MobiDB-lite"/>
    </source>
</evidence>
<feature type="non-terminal residue" evidence="2">
    <location>
        <position position="1"/>
    </location>
</feature>
<accession>A0A6J4PWB2</accession>
<feature type="compositionally biased region" description="Low complexity" evidence="1">
    <location>
        <begin position="74"/>
        <end position="84"/>
    </location>
</feature>
<feature type="region of interest" description="Disordered" evidence="1">
    <location>
        <begin position="1"/>
        <end position="94"/>
    </location>
</feature>
<organism evidence="2">
    <name type="scientific">uncultured Quadrisphaera sp</name>
    <dbReference type="NCBI Taxonomy" id="904978"/>
    <lineage>
        <taxon>Bacteria</taxon>
        <taxon>Bacillati</taxon>
        <taxon>Actinomycetota</taxon>
        <taxon>Actinomycetes</taxon>
        <taxon>Kineosporiales</taxon>
        <taxon>Kineosporiaceae</taxon>
        <taxon>Quadrisphaera</taxon>
        <taxon>environmental samples</taxon>
    </lineage>
</organism>
<sequence length="94" mass="10132">ERIPDHRDQPHRGRGVGPLRGRGAAGGGPARRRAAGPGHRASRDRAHRRAGDRGGHALPRQASGARLLRRPRLRPAAGAAARLRPGQRPRHRGL</sequence>
<dbReference type="AlphaFoldDB" id="A0A6J4PWB2"/>
<proteinExistence type="predicted"/>
<feature type="compositionally biased region" description="Gly residues" evidence="1">
    <location>
        <begin position="15"/>
        <end position="29"/>
    </location>
</feature>
<feature type="compositionally biased region" description="Basic residues" evidence="1">
    <location>
        <begin position="30"/>
        <end position="40"/>
    </location>
</feature>
<name>A0A6J4PWB2_9ACTN</name>
<feature type="compositionally biased region" description="Basic and acidic residues" evidence="1">
    <location>
        <begin position="41"/>
        <end position="55"/>
    </location>
</feature>